<dbReference type="InterPro" id="IPR000620">
    <property type="entry name" value="EamA_dom"/>
</dbReference>
<comment type="subcellular location">
    <subcellularLocation>
        <location evidence="1">Membrane</location>
        <topology evidence="1">Multi-pass membrane protein</topology>
    </subcellularLocation>
</comment>
<dbReference type="Pfam" id="PF00892">
    <property type="entry name" value="EamA"/>
    <property type="match status" value="2"/>
</dbReference>
<keyword evidence="4 6" id="KW-1133">Transmembrane helix</keyword>
<accession>A0AAW4AGW6</accession>
<feature type="transmembrane region" description="Helical" evidence="6">
    <location>
        <begin position="252"/>
        <end position="271"/>
    </location>
</feature>
<feature type="transmembrane region" description="Helical" evidence="6">
    <location>
        <begin position="69"/>
        <end position="92"/>
    </location>
</feature>
<feature type="transmembrane region" description="Helical" evidence="6">
    <location>
        <begin position="156"/>
        <end position="175"/>
    </location>
</feature>
<evidence type="ECO:0000256" key="2">
    <source>
        <dbReference type="ARBA" id="ARBA00007362"/>
    </source>
</evidence>
<dbReference type="Proteomes" id="UP000722957">
    <property type="component" value="Unassembled WGS sequence"/>
</dbReference>
<evidence type="ECO:0000313" key="8">
    <source>
        <dbReference type="EMBL" id="MBF4271792.1"/>
    </source>
</evidence>
<evidence type="ECO:0000313" key="9">
    <source>
        <dbReference type="Proteomes" id="UP000722957"/>
    </source>
</evidence>
<evidence type="ECO:0000256" key="1">
    <source>
        <dbReference type="ARBA" id="ARBA00004141"/>
    </source>
</evidence>
<sequence>MNEIMIYGYLAIGTTLLLWSGFFLSLKAGASGLLTPADIALTRFLLPALLLSPLVWRTRHQLQNIPIRYLIGLFIGCGLPYLLVTSHAMHYVPVSDGSALVPGVLPLFVSGIAVLLFKQPLSRHRVTGLTLVVAGVGIFLYSSATDFESNRLTGHLMFLTGSLMWAVFTICARVANLHALVSAGWVALLSTILLAVLIALGIVDSYLATHSFAHWPWKELAGHTLLQGVGAGLIAAFTYLYAVSTLGAERSAAFGSATPVVATLLAIPVFGEMPTPLTWIGLGLISLGSLVASNVLMKHDHSQYYRPPTHQKRSAKRSYQR</sequence>
<feature type="transmembrane region" description="Helical" evidence="6">
    <location>
        <begin position="126"/>
        <end position="144"/>
    </location>
</feature>
<name>A0AAW4AGW6_VIBAN</name>
<dbReference type="PANTHER" id="PTHR32322">
    <property type="entry name" value="INNER MEMBRANE TRANSPORTER"/>
    <property type="match status" value="1"/>
</dbReference>
<feature type="transmembrane region" description="Helical" evidence="6">
    <location>
        <begin position="7"/>
        <end position="28"/>
    </location>
</feature>
<evidence type="ECO:0000256" key="5">
    <source>
        <dbReference type="ARBA" id="ARBA00023136"/>
    </source>
</evidence>
<gene>
    <name evidence="8" type="ORF">EAY07_06970</name>
</gene>
<dbReference type="PANTHER" id="PTHR32322:SF2">
    <property type="entry name" value="EAMA DOMAIN-CONTAINING PROTEIN"/>
    <property type="match status" value="1"/>
</dbReference>
<dbReference type="EMBL" id="RDOM01000012">
    <property type="protein sequence ID" value="MBF4271792.1"/>
    <property type="molecule type" value="Genomic_DNA"/>
</dbReference>
<feature type="transmembrane region" description="Helical" evidence="6">
    <location>
        <begin position="40"/>
        <end position="57"/>
    </location>
</feature>
<feature type="transmembrane region" description="Helical" evidence="6">
    <location>
        <begin position="98"/>
        <end position="117"/>
    </location>
</feature>
<keyword evidence="5 6" id="KW-0472">Membrane</keyword>
<reference evidence="8 9" key="1">
    <citation type="journal article" date="2021" name="PeerJ">
        <title>Analysis of 44 Vibrio anguillarum genomes reveals high genetic diversity.</title>
        <authorList>
            <person name="Hansen M.J."/>
            <person name="Dalsgaard I."/>
        </authorList>
    </citation>
    <scope>NUCLEOTIDE SEQUENCE [LARGE SCALE GENOMIC DNA]</scope>
    <source>
        <strain evidence="8 9">17-16730-2A</strain>
    </source>
</reference>
<feature type="transmembrane region" description="Helical" evidence="6">
    <location>
        <begin position="187"/>
        <end position="208"/>
    </location>
</feature>
<comment type="caution">
    <text evidence="8">The sequence shown here is derived from an EMBL/GenBank/DDBJ whole genome shotgun (WGS) entry which is preliminary data.</text>
</comment>
<dbReference type="GO" id="GO:0016020">
    <property type="term" value="C:membrane"/>
    <property type="evidence" value="ECO:0007669"/>
    <property type="project" value="UniProtKB-SubCell"/>
</dbReference>
<evidence type="ECO:0000259" key="7">
    <source>
        <dbReference type="Pfam" id="PF00892"/>
    </source>
</evidence>
<dbReference type="SUPFAM" id="SSF103481">
    <property type="entry name" value="Multidrug resistance efflux transporter EmrE"/>
    <property type="match status" value="2"/>
</dbReference>
<feature type="transmembrane region" description="Helical" evidence="6">
    <location>
        <begin position="220"/>
        <end position="240"/>
    </location>
</feature>
<dbReference type="AlphaFoldDB" id="A0AAW4AGW6"/>
<dbReference type="InterPro" id="IPR050638">
    <property type="entry name" value="AA-Vitamin_Transporters"/>
</dbReference>
<comment type="similarity">
    <text evidence="2">Belongs to the EamA transporter family.</text>
</comment>
<organism evidence="8 9">
    <name type="scientific">Vibrio anguillarum</name>
    <name type="common">Listonella anguillarum</name>
    <dbReference type="NCBI Taxonomy" id="55601"/>
    <lineage>
        <taxon>Bacteria</taxon>
        <taxon>Pseudomonadati</taxon>
        <taxon>Pseudomonadota</taxon>
        <taxon>Gammaproteobacteria</taxon>
        <taxon>Vibrionales</taxon>
        <taxon>Vibrionaceae</taxon>
        <taxon>Vibrio</taxon>
    </lineage>
</organism>
<keyword evidence="3 6" id="KW-0812">Transmembrane</keyword>
<evidence type="ECO:0000256" key="4">
    <source>
        <dbReference type="ARBA" id="ARBA00022989"/>
    </source>
</evidence>
<dbReference type="InterPro" id="IPR037185">
    <property type="entry name" value="EmrE-like"/>
</dbReference>
<feature type="transmembrane region" description="Helical" evidence="6">
    <location>
        <begin position="277"/>
        <end position="297"/>
    </location>
</feature>
<proteinExistence type="inferred from homology"/>
<protein>
    <submittedName>
        <fullName evidence="8">DMT family transporter</fullName>
    </submittedName>
</protein>
<feature type="domain" description="EamA" evidence="7">
    <location>
        <begin position="8"/>
        <end position="139"/>
    </location>
</feature>
<dbReference type="Gene3D" id="1.10.3730.20">
    <property type="match status" value="1"/>
</dbReference>
<evidence type="ECO:0000256" key="3">
    <source>
        <dbReference type="ARBA" id="ARBA00022692"/>
    </source>
</evidence>
<feature type="domain" description="EamA" evidence="7">
    <location>
        <begin position="153"/>
        <end position="292"/>
    </location>
</feature>
<evidence type="ECO:0000256" key="6">
    <source>
        <dbReference type="SAM" id="Phobius"/>
    </source>
</evidence>